<dbReference type="Gene3D" id="2.60.40.1640">
    <property type="entry name" value="Conserved domain protein"/>
    <property type="match status" value="1"/>
</dbReference>
<evidence type="ECO:0000313" key="4">
    <source>
        <dbReference type="EMBL" id="ADU32087.1"/>
    </source>
</evidence>
<dbReference type="Proteomes" id="UP000001401">
    <property type="component" value="Chromosome"/>
</dbReference>
<dbReference type="Gene3D" id="2.60.40.1630">
    <property type="entry name" value="bacillus anthracis domain"/>
    <property type="match status" value="1"/>
</dbReference>
<accession>E6TUT5</accession>
<dbReference type="Pfam" id="PF13786">
    <property type="entry name" value="DUF4179"/>
    <property type="match status" value="1"/>
</dbReference>
<evidence type="ECO:0000259" key="2">
    <source>
        <dbReference type="Pfam" id="PF13786"/>
    </source>
</evidence>
<keyword evidence="5" id="KW-1185">Reference proteome</keyword>
<dbReference type="HOGENOM" id="CLU_625070_0_0_9"/>
<dbReference type="InterPro" id="IPR040680">
    <property type="entry name" value="DUF5643"/>
</dbReference>
<proteinExistence type="predicted"/>
<name>E6TUT5_EVAC2</name>
<keyword evidence="1" id="KW-0472">Membrane</keyword>
<dbReference type="KEGG" id="bco:Bcell_3848"/>
<sequence>MEKWEDKIKQEVNEQPPSIVTERINATLQKLPTKRRNYKKLYFSAAAAVLAFGLTLGASFFSPTFADTVKSIPVIGSVFDTIGNIGVKKGSEEGLSILLGEQVIINEQTVTFTESLYDGSEIHLGYIIESPTRDILDLNKGFLSDIEFTVNNRSMGSYGWGSSGQILDNGTYAGTISIKFNDEVPDSFLLGIKPRTGRAWKVELPIELQGSHETFLVNETRGMEDITIHYDSITFYPTATEIAMRQVTDEVKNPEDDKYMFIDFKLVDDQGHVLQPLSGGGEGTTKGGKLVQTLQYNFEPLDTFPETITVRPYLINIGDDSLSFVRGKWEGEELVLSQGEIGNLIVTDVREEDGLVTVFYEVDGDEFYDQSMAIWLEDSADNEYYFDRQLPKKIEGTKNKFEVSFSSAPALDDLYITTLEMKPLNYLEDLEITISIGQ</sequence>
<dbReference type="AlphaFoldDB" id="E6TUT5"/>
<reference evidence="4" key="1">
    <citation type="submission" date="2010-12" db="EMBL/GenBank/DDBJ databases">
        <title>Complete sequence of Bacillus cellulosilyticus DSM 2522.</title>
        <authorList>
            <consortium name="US DOE Joint Genome Institute"/>
            <person name="Lucas S."/>
            <person name="Copeland A."/>
            <person name="Lapidus A."/>
            <person name="Cheng J.-F."/>
            <person name="Bruce D."/>
            <person name="Goodwin L."/>
            <person name="Pitluck S."/>
            <person name="Chertkov O."/>
            <person name="Detter J.C."/>
            <person name="Han C."/>
            <person name="Tapia R."/>
            <person name="Land M."/>
            <person name="Hauser L."/>
            <person name="Jeffries C."/>
            <person name="Kyrpides N."/>
            <person name="Ivanova N."/>
            <person name="Mikhailova N."/>
            <person name="Brumm P."/>
            <person name="Mead D."/>
            <person name="Woyke T."/>
        </authorList>
    </citation>
    <scope>NUCLEOTIDE SEQUENCE [LARGE SCALE GENOMIC DNA]</scope>
    <source>
        <strain evidence="4">DSM 2522</strain>
    </source>
</reference>
<dbReference type="eggNOG" id="COG5662">
    <property type="taxonomic scope" value="Bacteria"/>
</dbReference>
<feature type="domain" description="DUF4179" evidence="2">
    <location>
        <begin position="37"/>
        <end position="130"/>
    </location>
</feature>
<evidence type="ECO:0008006" key="6">
    <source>
        <dbReference type="Google" id="ProtNLM"/>
    </source>
</evidence>
<feature type="transmembrane region" description="Helical" evidence="1">
    <location>
        <begin position="41"/>
        <end position="61"/>
    </location>
</feature>
<feature type="domain" description="DUF5643" evidence="3">
    <location>
        <begin position="213"/>
        <end position="320"/>
    </location>
</feature>
<keyword evidence="1" id="KW-1133">Transmembrane helix</keyword>
<organism evidence="4 5">
    <name type="scientific">Evansella cellulosilytica (strain ATCC 21833 / DSM 2522 / FERM P-1141 / JCM 9156 / N-4)</name>
    <name type="common">Bacillus cellulosilyticus</name>
    <dbReference type="NCBI Taxonomy" id="649639"/>
    <lineage>
        <taxon>Bacteria</taxon>
        <taxon>Bacillati</taxon>
        <taxon>Bacillota</taxon>
        <taxon>Bacilli</taxon>
        <taxon>Bacillales</taxon>
        <taxon>Bacillaceae</taxon>
        <taxon>Evansella</taxon>
    </lineage>
</organism>
<evidence type="ECO:0000259" key="3">
    <source>
        <dbReference type="Pfam" id="PF18705"/>
    </source>
</evidence>
<dbReference type="RefSeq" id="WP_013490418.1">
    <property type="nucleotide sequence ID" value="NC_014829.1"/>
</dbReference>
<evidence type="ECO:0000313" key="5">
    <source>
        <dbReference type="Proteomes" id="UP000001401"/>
    </source>
</evidence>
<dbReference type="EMBL" id="CP002394">
    <property type="protein sequence ID" value="ADU32087.1"/>
    <property type="molecule type" value="Genomic_DNA"/>
</dbReference>
<gene>
    <name evidence="4" type="ordered locus">Bcell_3848</name>
</gene>
<keyword evidence="1" id="KW-0812">Transmembrane</keyword>
<dbReference type="Pfam" id="PF18705">
    <property type="entry name" value="DUF5643"/>
    <property type="match status" value="1"/>
</dbReference>
<dbReference type="OrthoDB" id="2541898at2"/>
<protein>
    <recommendedName>
        <fullName evidence="6">DUF4179 domain-containing protein</fullName>
    </recommendedName>
</protein>
<dbReference type="STRING" id="649639.Bcell_3848"/>
<dbReference type="InterPro" id="IPR025436">
    <property type="entry name" value="DUF4179"/>
</dbReference>
<evidence type="ECO:0000256" key="1">
    <source>
        <dbReference type="SAM" id="Phobius"/>
    </source>
</evidence>